<protein>
    <submittedName>
        <fullName evidence="2">Uncharacterized protein</fullName>
    </submittedName>
</protein>
<name>R7ZQN5_9BACT</name>
<sequence length="44" mass="4601">MGRIDAAAGQNGRETGFPAPGLAPGVIDIRPPSGSFLEMLDVRY</sequence>
<evidence type="ECO:0000256" key="1">
    <source>
        <dbReference type="SAM" id="MobiDB-lite"/>
    </source>
</evidence>
<proteinExistence type="predicted"/>
<dbReference type="EMBL" id="AQHR01000086">
    <property type="protein sequence ID" value="EON76368.1"/>
    <property type="molecule type" value="Genomic_DNA"/>
</dbReference>
<evidence type="ECO:0000313" key="2">
    <source>
        <dbReference type="EMBL" id="EON76368.1"/>
    </source>
</evidence>
<dbReference type="STRING" id="1232681.ADIS_3156"/>
<gene>
    <name evidence="2" type="ORF">ADIS_3156</name>
</gene>
<reference evidence="2 3" key="1">
    <citation type="submission" date="2013-02" db="EMBL/GenBank/DDBJ databases">
        <title>A novel strain isolated from Lonar lake, Maharashtra, India.</title>
        <authorList>
            <person name="Singh A."/>
        </authorList>
    </citation>
    <scope>NUCLEOTIDE SEQUENCE [LARGE SCALE GENOMIC DNA]</scope>
    <source>
        <strain evidence="2 3">AK24</strain>
    </source>
</reference>
<dbReference type="Proteomes" id="UP000013909">
    <property type="component" value="Unassembled WGS sequence"/>
</dbReference>
<dbReference type="AlphaFoldDB" id="R7ZQN5"/>
<keyword evidence="3" id="KW-1185">Reference proteome</keyword>
<organism evidence="2 3">
    <name type="scientific">Lunatimonas lonarensis</name>
    <dbReference type="NCBI Taxonomy" id="1232681"/>
    <lineage>
        <taxon>Bacteria</taxon>
        <taxon>Pseudomonadati</taxon>
        <taxon>Bacteroidota</taxon>
        <taxon>Cytophagia</taxon>
        <taxon>Cytophagales</taxon>
        <taxon>Cyclobacteriaceae</taxon>
    </lineage>
</organism>
<feature type="region of interest" description="Disordered" evidence="1">
    <location>
        <begin position="1"/>
        <end position="24"/>
    </location>
</feature>
<comment type="caution">
    <text evidence="2">The sequence shown here is derived from an EMBL/GenBank/DDBJ whole genome shotgun (WGS) entry which is preliminary data.</text>
</comment>
<evidence type="ECO:0000313" key="3">
    <source>
        <dbReference type="Proteomes" id="UP000013909"/>
    </source>
</evidence>
<accession>R7ZQN5</accession>